<sequence>MTPSTGDASSWTRLWAGSPHIPHAPLDDATRRHADLPATLLPAPAGMHHPAVFEPALKQFANAYRAGEPHFENAATGQVWHRARRTVLDTVLAAVAEGPWARHLVLRGSVLMATWFGNAARDPGDLDFLVVPQDWAMDGPRTVGLFDTIARDAETAARGAVRIDAAAMVTENIWTYDRVPGRRMLLPWTASGVPGGTVQLDVVFNETLPTPAELTGLRPLGDGPGCRIPAVSPALSLAWKLLWLVTDAYPQGKDLYDAVLLAEHTPPSYELVRDAFVLSGAEGVRPAGTWWLDELDVETGWPHFTAEHPWVTEDAASFRGRLARALGPLLESAERPGEGGYTRWARWLQPLVESTRATAPDRPEAALGHLCEGGRDGLTAATVIVREVVGRERLRLEDALAAVLTDGSNWRYWRQNPDACRRALDELR</sequence>
<evidence type="ECO:0000313" key="2">
    <source>
        <dbReference type="Proteomes" id="UP001550044"/>
    </source>
</evidence>
<dbReference type="EMBL" id="JBEXIP010000037">
    <property type="protein sequence ID" value="MET8437390.1"/>
    <property type="molecule type" value="Genomic_DNA"/>
</dbReference>
<accession>A0ABV2UHR7</accession>
<dbReference type="GO" id="GO:0016740">
    <property type="term" value="F:transferase activity"/>
    <property type="evidence" value="ECO:0007669"/>
    <property type="project" value="UniProtKB-KW"/>
</dbReference>
<name>A0ABV2UHR7_9ACTN</name>
<protein>
    <submittedName>
        <fullName evidence="1">Nucleotidyl transferase AbiEii/AbiGii toxin family protein</fullName>
    </submittedName>
</protein>
<dbReference type="InterPro" id="IPR014942">
    <property type="entry name" value="AbiEii"/>
</dbReference>
<dbReference type="Proteomes" id="UP001550044">
    <property type="component" value="Unassembled WGS sequence"/>
</dbReference>
<dbReference type="Pfam" id="PF08843">
    <property type="entry name" value="AbiEii"/>
    <property type="match status" value="1"/>
</dbReference>
<organism evidence="1 2">
    <name type="scientific">Streptomyces sp. 900116325</name>
    <dbReference type="NCBI Taxonomy" id="3154295"/>
    <lineage>
        <taxon>Bacteria</taxon>
        <taxon>Bacillati</taxon>
        <taxon>Actinomycetota</taxon>
        <taxon>Actinomycetes</taxon>
        <taxon>Kitasatosporales</taxon>
        <taxon>Streptomycetaceae</taxon>
        <taxon>Streptomyces</taxon>
    </lineage>
</organism>
<keyword evidence="2" id="KW-1185">Reference proteome</keyword>
<dbReference type="RefSeq" id="WP_356712049.1">
    <property type="nucleotide sequence ID" value="NZ_JBEXIP010000037.1"/>
</dbReference>
<evidence type="ECO:0000313" key="1">
    <source>
        <dbReference type="EMBL" id="MET8437390.1"/>
    </source>
</evidence>
<keyword evidence="1" id="KW-0808">Transferase</keyword>
<reference evidence="1 2" key="1">
    <citation type="submission" date="2024-06" db="EMBL/GenBank/DDBJ databases">
        <title>The Natural Products Discovery Center: Release of the First 8490 Sequenced Strains for Exploring Actinobacteria Biosynthetic Diversity.</title>
        <authorList>
            <person name="Kalkreuter E."/>
            <person name="Kautsar S.A."/>
            <person name="Yang D."/>
            <person name="Bader C.D."/>
            <person name="Teijaro C.N."/>
            <person name="Fluegel L."/>
            <person name="Davis C.M."/>
            <person name="Simpson J.R."/>
            <person name="Lauterbach L."/>
            <person name="Steele A.D."/>
            <person name="Gui C."/>
            <person name="Meng S."/>
            <person name="Li G."/>
            <person name="Viehrig K."/>
            <person name="Ye F."/>
            <person name="Su P."/>
            <person name="Kiefer A.F."/>
            <person name="Nichols A."/>
            <person name="Cepeda A.J."/>
            <person name="Yan W."/>
            <person name="Fan B."/>
            <person name="Jiang Y."/>
            <person name="Adhikari A."/>
            <person name="Zheng C.-J."/>
            <person name="Schuster L."/>
            <person name="Cowan T.M."/>
            <person name="Smanski M.J."/>
            <person name="Chevrette M.G."/>
            <person name="De Carvalho L.P.S."/>
            <person name="Shen B."/>
        </authorList>
    </citation>
    <scope>NUCLEOTIDE SEQUENCE [LARGE SCALE GENOMIC DNA]</scope>
    <source>
        <strain evidence="1 2">NPDC005137</strain>
    </source>
</reference>
<comment type="caution">
    <text evidence="1">The sequence shown here is derived from an EMBL/GenBank/DDBJ whole genome shotgun (WGS) entry which is preliminary data.</text>
</comment>
<gene>
    <name evidence="1" type="ORF">ABZV61_32480</name>
</gene>
<proteinExistence type="predicted"/>